<proteinExistence type="predicted"/>
<feature type="transmembrane region" description="Helical" evidence="1">
    <location>
        <begin position="50"/>
        <end position="69"/>
    </location>
</feature>
<feature type="transmembrane region" description="Helical" evidence="1">
    <location>
        <begin position="75"/>
        <end position="97"/>
    </location>
</feature>
<evidence type="ECO:0000313" key="3">
    <source>
        <dbReference type="Proteomes" id="UP000037405"/>
    </source>
</evidence>
<evidence type="ECO:0008006" key="4">
    <source>
        <dbReference type="Google" id="ProtNLM"/>
    </source>
</evidence>
<evidence type="ECO:0000256" key="1">
    <source>
        <dbReference type="SAM" id="Phobius"/>
    </source>
</evidence>
<evidence type="ECO:0000313" key="2">
    <source>
        <dbReference type="EMBL" id="KON85062.1"/>
    </source>
</evidence>
<dbReference type="PATRIC" id="fig|189381.12.peg.2833"/>
<protein>
    <recommendedName>
        <fullName evidence="4">DUF4181 domain-containing protein</fullName>
    </recommendedName>
</protein>
<dbReference type="Proteomes" id="UP000037405">
    <property type="component" value="Unassembled WGS sequence"/>
</dbReference>
<keyword evidence="1" id="KW-0812">Transmembrane</keyword>
<feature type="transmembrane region" description="Helical" evidence="1">
    <location>
        <begin position="109"/>
        <end position="129"/>
    </location>
</feature>
<feature type="transmembrane region" description="Helical" evidence="1">
    <location>
        <begin position="6"/>
        <end position="29"/>
    </location>
</feature>
<dbReference type="Pfam" id="PF13789">
    <property type="entry name" value="DUF4181"/>
    <property type="match status" value="1"/>
</dbReference>
<keyword evidence="1" id="KW-0472">Membrane</keyword>
<dbReference type="RefSeq" id="WP_053428664.1">
    <property type="nucleotide sequence ID" value="NZ_LGUE01000004.1"/>
</dbReference>
<dbReference type="EMBL" id="LGUE01000004">
    <property type="protein sequence ID" value="KON85062.1"/>
    <property type="molecule type" value="Genomic_DNA"/>
</dbReference>
<dbReference type="InterPro" id="IPR025441">
    <property type="entry name" value="DUF4181"/>
</dbReference>
<comment type="caution">
    <text evidence="2">The sequence shown here is derived from an EMBL/GenBank/DDBJ whole genome shotgun (WGS) entry which is preliminary data.</text>
</comment>
<accession>A0A0M0G6B3</accession>
<dbReference type="AlphaFoldDB" id="A0A0M0G6B3"/>
<sequence length="135" mass="16047">MATWIWLIVILGVFLGVYYLLQWALGKWLHLGKRRHYRTFHNETHKKWDLRVRLVSALIIAVGCMWGISRGVDESFWKVILFSNFAGVFFQELCTAYMEWKYSEQRREYIRVLASAGCILTFLFTFYVTNFFGLA</sequence>
<gene>
    <name evidence="2" type="ORF">AF331_13835</name>
</gene>
<organism evidence="2 3">
    <name type="scientific">Rossellomorea marisflavi</name>
    <dbReference type="NCBI Taxonomy" id="189381"/>
    <lineage>
        <taxon>Bacteria</taxon>
        <taxon>Bacillati</taxon>
        <taxon>Bacillota</taxon>
        <taxon>Bacilli</taxon>
        <taxon>Bacillales</taxon>
        <taxon>Bacillaceae</taxon>
        <taxon>Rossellomorea</taxon>
    </lineage>
</organism>
<reference evidence="3" key="1">
    <citation type="submission" date="2015-07" db="EMBL/GenBank/DDBJ databases">
        <title>Fjat-14235 jcm11544.</title>
        <authorList>
            <person name="Liu B."/>
            <person name="Wang J."/>
            <person name="Zhu Y."/>
            <person name="Liu G."/>
            <person name="Chen Q."/>
            <person name="Chen Z."/>
            <person name="Lan J."/>
            <person name="Che J."/>
            <person name="Ge C."/>
            <person name="Shi H."/>
            <person name="Pan Z."/>
            <person name="Liu X."/>
        </authorList>
    </citation>
    <scope>NUCLEOTIDE SEQUENCE [LARGE SCALE GENOMIC DNA]</scope>
    <source>
        <strain evidence="3">JCM 11544</strain>
    </source>
</reference>
<keyword evidence="1" id="KW-1133">Transmembrane helix</keyword>
<keyword evidence="3" id="KW-1185">Reference proteome</keyword>
<name>A0A0M0G6B3_9BACI</name>
<dbReference type="OrthoDB" id="2428213at2"/>